<gene>
    <name evidence="1" type="ORF">SAMN04488132_10826</name>
</gene>
<reference evidence="1 2" key="1">
    <citation type="submission" date="2017-02" db="EMBL/GenBank/DDBJ databases">
        <authorList>
            <person name="Peterson S.W."/>
        </authorList>
    </citation>
    <scope>NUCLEOTIDE SEQUENCE [LARGE SCALE GENOMIC DNA]</scope>
    <source>
        <strain evidence="1 2">DSM 22335</strain>
    </source>
</reference>
<accession>A0A1T4QBJ2</accession>
<proteinExistence type="predicted"/>
<dbReference type="Proteomes" id="UP000190888">
    <property type="component" value="Unassembled WGS sequence"/>
</dbReference>
<evidence type="ECO:0000313" key="1">
    <source>
        <dbReference type="EMBL" id="SKA01065.1"/>
    </source>
</evidence>
<sequence length="280" mass="32559">MIFLLFCLRNLPLQHAMKYCFILILLSFQYVNGHAQARYYDQSNCPADISYWYDNCYYFKMPEKMFNDGWYSYVLFYEKADGTWAEAYPTEGGAMNPAVHTSICNIDLRNLRYFFYYNKGLNNTTGFPTLAEIQAKYGRRNNIVWLFCVAEDKSTGTVFVSQCFRAAENPTLGNMNARILTAFRKHIKDILKDNPGLKIPYDESRINFWVECKIRSYSKAPGNGIHTGMNYAQIRDFTASCATAESTLNESRLNFIKFKNDYGNVDVVYDIDFDYNKVKN</sequence>
<keyword evidence="2" id="KW-1185">Reference proteome</keyword>
<evidence type="ECO:0000313" key="2">
    <source>
        <dbReference type="Proteomes" id="UP000190888"/>
    </source>
</evidence>
<dbReference type="STRING" id="413434.SAMN04488132_10826"/>
<dbReference type="AlphaFoldDB" id="A0A1T4QBJ2"/>
<protein>
    <submittedName>
        <fullName evidence="1">Uncharacterized protein</fullName>
    </submittedName>
</protein>
<dbReference type="EMBL" id="FUWH01000008">
    <property type="protein sequence ID" value="SKA01065.1"/>
    <property type="molecule type" value="Genomic_DNA"/>
</dbReference>
<organism evidence="1 2">
    <name type="scientific">Sediminibacterium ginsengisoli</name>
    <dbReference type="NCBI Taxonomy" id="413434"/>
    <lineage>
        <taxon>Bacteria</taxon>
        <taxon>Pseudomonadati</taxon>
        <taxon>Bacteroidota</taxon>
        <taxon>Chitinophagia</taxon>
        <taxon>Chitinophagales</taxon>
        <taxon>Chitinophagaceae</taxon>
        <taxon>Sediminibacterium</taxon>
    </lineage>
</organism>
<name>A0A1T4QBJ2_9BACT</name>